<keyword evidence="4" id="KW-0067">ATP-binding</keyword>
<dbReference type="Proteomes" id="UP001564408">
    <property type="component" value="Unassembled WGS sequence"/>
</dbReference>
<evidence type="ECO:0000256" key="1">
    <source>
        <dbReference type="ARBA" id="ARBA00022679"/>
    </source>
</evidence>
<keyword evidence="1" id="KW-0808">Transferase</keyword>
<gene>
    <name evidence="6" type="ORF">ABC977_06220</name>
</gene>
<dbReference type="Pfam" id="PF00781">
    <property type="entry name" value="DAGK_cat"/>
    <property type="match status" value="1"/>
</dbReference>
<keyword evidence="2" id="KW-0547">Nucleotide-binding</keyword>
<feature type="domain" description="DAGKc" evidence="5">
    <location>
        <begin position="1"/>
        <end position="135"/>
    </location>
</feature>
<evidence type="ECO:0000259" key="5">
    <source>
        <dbReference type="PROSITE" id="PS50146"/>
    </source>
</evidence>
<accession>A0ABV4BBX3</accession>
<keyword evidence="3 6" id="KW-0418">Kinase</keyword>
<dbReference type="InterPro" id="IPR001206">
    <property type="entry name" value="Diacylglycerol_kinase_cat_dom"/>
</dbReference>
<dbReference type="Gene3D" id="2.60.200.40">
    <property type="match status" value="1"/>
</dbReference>
<protein>
    <submittedName>
        <fullName evidence="6">Diacylglycerol kinase family protein</fullName>
    </submittedName>
</protein>
<dbReference type="PANTHER" id="PTHR12358:SF54">
    <property type="entry name" value="SPHINGOSINE KINASE RELATED PROTEIN"/>
    <property type="match status" value="1"/>
</dbReference>
<evidence type="ECO:0000256" key="3">
    <source>
        <dbReference type="ARBA" id="ARBA00022777"/>
    </source>
</evidence>
<comment type="caution">
    <text evidence="6">The sequence shown here is derived from an EMBL/GenBank/DDBJ whole genome shotgun (WGS) entry which is preliminary data.</text>
</comment>
<evidence type="ECO:0000256" key="2">
    <source>
        <dbReference type="ARBA" id="ARBA00022741"/>
    </source>
</evidence>
<evidence type="ECO:0000256" key="4">
    <source>
        <dbReference type="ARBA" id="ARBA00022840"/>
    </source>
</evidence>
<reference evidence="6 7" key="1">
    <citation type="submission" date="2024-05" db="EMBL/GenBank/DDBJ databases">
        <title>Genome Sequence and Characterization of the New Strain Purple Sulfur Bacterium of Genus Thioalkalicoccus.</title>
        <authorList>
            <person name="Bryantseva I.A."/>
            <person name="Kyndt J.A."/>
            <person name="Imhoff J.F."/>
        </authorList>
    </citation>
    <scope>NUCLEOTIDE SEQUENCE [LARGE SCALE GENOMIC DNA]</scope>
    <source>
        <strain evidence="6 7">Um2</strain>
    </source>
</reference>
<dbReference type="RefSeq" id="WP_369666380.1">
    <property type="nucleotide sequence ID" value="NZ_JBDKXB010000005.1"/>
</dbReference>
<keyword evidence="7" id="KW-1185">Reference proteome</keyword>
<dbReference type="Pfam" id="PF19279">
    <property type="entry name" value="YegS_C"/>
    <property type="match status" value="1"/>
</dbReference>
<dbReference type="GO" id="GO:0016301">
    <property type="term" value="F:kinase activity"/>
    <property type="evidence" value="ECO:0007669"/>
    <property type="project" value="UniProtKB-KW"/>
</dbReference>
<organism evidence="6 7">
    <name type="scientific">Thioalkalicoccus limnaeus</name>
    <dbReference type="NCBI Taxonomy" id="120681"/>
    <lineage>
        <taxon>Bacteria</taxon>
        <taxon>Pseudomonadati</taxon>
        <taxon>Pseudomonadota</taxon>
        <taxon>Gammaproteobacteria</taxon>
        <taxon>Chromatiales</taxon>
        <taxon>Chromatiaceae</taxon>
        <taxon>Thioalkalicoccus</taxon>
    </lineage>
</organism>
<dbReference type="InterPro" id="IPR017438">
    <property type="entry name" value="ATP-NAD_kinase_N"/>
</dbReference>
<sequence length="307" mass="33134">MSRAIILVNPRSGSATGQVAATIGRLVELLAARGVAATTIPIDATRRRPGSWRAKLEQDLANGAGGVYVLGGDGTVLAAATALIGREVPLGIVPLGTANLLARDIGMPLAPDDAVRALEGARIQRIDVGRVNGEPFLCASMLGLGTTLSRTREAARGLGWLRLSARLLRKTLWLLVRDPYRWVELDLDGRSSQLCTLGVTVTNNPLTRSPGLHLRRARLDSGRFGVYGIHRGPFWAQLRLALRAVQGDWPDDPQVFGREAQRVEIRGRRSGRITVMNDGERRRVSLPLVYDILPSALPVFVPVGGDT</sequence>
<evidence type="ECO:0000313" key="6">
    <source>
        <dbReference type="EMBL" id="MEY6432005.1"/>
    </source>
</evidence>
<evidence type="ECO:0000313" key="7">
    <source>
        <dbReference type="Proteomes" id="UP001564408"/>
    </source>
</evidence>
<dbReference type="InterPro" id="IPR016064">
    <property type="entry name" value="NAD/diacylglycerol_kinase_sf"/>
</dbReference>
<dbReference type="PANTHER" id="PTHR12358">
    <property type="entry name" value="SPHINGOSINE KINASE"/>
    <property type="match status" value="1"/>
</dbReference>
<dbReference type="PROSITE" id="PS50146">
    <property type="entry name" value="DAGK"/>
    <property type="match status" value="1"/>
</dbReference>
<dbReference type="InterPro" id="IPR045540">
    <property type="entry name" value="YegS/DAGK_C"/>
</dbReference>
<name>A0ABV4BBX3_9GAMM</name>
<dbReference type="EMBL" id="JBDKXB010000005">
    <property type="protein sequence ID" value="MEY6432005.1"/>
    <property type="molecule type" value="Genomic_DNA"/>
</dbReference>
<proteinExistence type="predicted"/>
<dbReference type="SUPFAM" id="SSF111331">
    <property type="entry name" value="NAD kinase/diacylglycerol kinase-like"/>
    <property type="match status" value="1"/>
</dbReference>
<dbReference type="Gene3D" id="3.40.50.10330">
    <property type="entry name" value="Probable inorganic polyphosphate/atp-NAD kinase, domain 1"/>
    <property type="match status" value="1"/>
</dbReference>
<dbReference type="SMART" id="SM00046">
    <property type="entry name" value="DAGKc"/>
    <property type="match status" value="1"/>
</dbReference>
<dbReference type="InterPro" id="IPR050187">
    <property type="entry name" value="Lipid_Phosphate_FormReg"/>
</dbReference>